<dbReference type="OrthoDB" id="9785812at2"/>
<protein>
    <submittedName>
        <fullName evidence="2">NADPH:quinone reductase</fullName>
    </submittedName>
</protein>
<dbReference type="SUPFAM" id="SSF51735">
    <property type="entry name" value="NAD(P)-binding Rossmann-fold domains"/>
    <property type="match status" value="1"/>
</dbReference>
<reference evidence="2 3" key="1">
    <citation type="submission" date="2016-12" db="EMBL/GenBank/DDBJ databases">
        <authorList>
            <person name="Song W.-J."/>
            <person name="Kurnit D.M."/>
        </authorList>
    </citation>
    <scope>NUCLEOTIDE SEQUENCE [LARGE SCALE GENOMIC DNA]</scope>
    <source>
        <strain evidence="2 3">175</strain>
    </source>
</reference>
<dbReference type="Gene3D" id="3.90.180.10">
    <property type="entry name" value="Medium-chain alcohol dehydrogenases, catalytic domain"/>
    <property type="match status" value="1"/>
</dbReference>
<gene>
    <name evidence="2" type="ORF">SAMN02949497_1286</name>
</gene>
<evidence type="ECO:0000259" key="1">
    <source>
        <dbReference type="SMART" id="SM00829"/>
    </source>
</evidence>
<dbReference type="InterPro" id="IPR020843">
    <property type="entry name" value="ER"/>
</dbReference>
<sequence length="317" mass="33091">MQTMQFKPYGGLAQLGPVATPIPTPGSRQILVEVAASSVNPIDWKLRGGVLRWVVGLAGFPATPCFDFAGAVKAIGAEVVDFKPGDRVFGMSPLKTQGAAAEYLALDAAYAAPVPAALDDRAAAGLPLAGMTALQALRDQGGLQAGQRALIIGAAGGVGHYAMQIAKALGAEVTGVCSTRNIELVRSLGADEVVDYTQGEPAASKPGFDVILDTVMNRPFGTWRPLLAEAGVYVSLLAKPGSWLQARTLPLYSRQRLRFTAVQPNRADLVYLAGLAQQGQLRTVIDSVYPLAELAAALGQSRTGRARGKVIVAMKAG</sequence>
<feature type="domain" description="Enoyl reductase (ER)" evidence="1">
    <location>
        <begin position="10"/>
        <end position="312"/>
    </location>
</feature>
<dbReference type="STRING" id="1760988.SAMN02949497_1286"/>
<dbReference type="PANTHER" id="PTHR44013">
    <property type="entry name" value="ZINC-TYPE ALCOHOL DEHYDROGENASE-LIKE PROTEIN C16A3.02C"/>
    <property type="match status" value="1"/>
</dbReference>
<dbReference type="SUPFAM" id="SSF50129">
    <property type="entry name" value="GroES-like"/>
    <property type="match status" value="1"/>
</dbReference>
<dbReference type="SMART" id="SM00829">
    <property type="entry name" value="PKS_ER"/>
    <property type="match status" value="1"/>
</dbReference>
<dbReference type="Gene3D" id="3.40.50.720">
    <property type="entry name" value="NAD(P)-binding Rossmann-like Domain"/>
    <property type="match status" value="1"/>
</dbReference>
<dbReference type="Pfam" id="PF08240">
    <property type="entry name" value="ADH_N"/>
    <property type="match status" value="1"/>
</dbReference>
<dbReference type="InterPro" id="IPR013154">
    <property type="entry name" value="ADH-like_N"/>
</dbReference>
<dbReference type="PANTHER" id="PTHR44013:SF1">
    <property type="entry name" value="ZINC-TYPE ALCOHOL DEHYDROGENASE-LIKE PROTEIN C16A3.02C"/>
    <property type="match status" value="1"/>
</dbReference>
<keyword evidence="3" id="KW-1185">Reference proteome</keyword>
<dbReference type="InterPro" id="IPR052733">
    <property type="entry name" value="Chloroplast_QOR"/>
</dbReference>
<organism evidence="2 3">
    <name type="scientific">Methylomagnum ishizawai</name>
    <dbReference type="NCBI Taxonomy" id="1760988"/>
    <lineage>
        <taxon>Bacteria</taxon>
        <taxon>Pseudomonadati</taxon>
        <taxon>Pseudomonadota</taxon>
        <taxon>Gammaproteobacteria</taxon>
        <taxon>Methylococcales</taxon>
        <taxon>Methylococcaceae</taxon>
        <taxon>Methylomagnum</taxon>
    </lineage>
</organism>
<dbReference type="GO" id="GO:0008270">
    <property type="term" value="F:zinc ion binding"/>
    <property type="evidence" value="ECO:0007669"/>
    <property type="project" value="InterPro"/>
</dbReference>
<dbReference type="PROSITE" id="PS01162">
    <property type="entry name" value="QOR_ZETA_CRYSTAL"/>
    <property type="match status" value="1"/>
</dbReference>
<dbReference type="EMBL" id="FXAM01000001">
    <property type="protein sequence ID" value="SMF93988.1"/>
    <property type="molecule type" value="Genomic_DNA"/>
</dbReference>
<dbReference type="RefSeq" id="WP_125468825.1">
    <property type="nucleotide sequence ID" value="NZ_FXAM01000001.1"/>
</dbReference>
<evidence type="ECO:0000313" key="2">
    <source>
        <dbReference type="EMBL" id="SMF93988.1"/>
    </source>
</evidence>
<dbReference type="InterPro" id="IPR036291">
    <property type="entry name" value="NAD(P)-bd_dom_sf"/>
</dbReference>
<evidence type="ECO:0000313" key="3">
    <source>
        <dbReference type="Proteomes" id="UP000192923"/>
    </source>
</evidence>
<dbReference type="InterPro" id="IPR002364">
    <property type="entry name" value="Quin_OxRdtase/zeta-crystal_CS"/>
</dbReference>
<proteinExistence type="predicted"/>
<dbReference type="Proteomes" id="UP000192923">
    <property type="component" value="Unassembled WGS sequence"/>
</dbReference>
<name>A0A1Y6CTP1_9GAMM</name>
<dbReference type="InterPro" id="IPR011032">
    <property type="entry name" value="GroES-like_sf"/>
</dbReference>
<dbReference type="AlphaFoldDB" id="A0A1Y6CTP1"/>
<dbReference type="GO" id="GO:0016491">
    <property type="term" value="F:oxidoreductase activity"/>
    <property type="evidence" value="ECO:0007669"/>
    <property type="project" value="InterPro"/>
</dbReference>
<accession>A0A1Y6CTP1</accession>
<dbReference type="Pfam" id="PF13602">
    <property type="entry name" value="ADH_zinc_N_2"/>
    <property type="match status" value="1"/>
</dbReference>
<dbReference type="CDD" id="cd08267">
    <property type="entry name" value="MDR1"/>
    <property type="match status" value="1"/>
</dbReference>